<dbReference type="PANTHER" id="PTHR30435">
    <property type="entry name" value="FLAGELLAR PROTEIN"/>
    <property type="match status" value="1"/>
</dbReference>
<dbReference type="InterPro" id="IPR010930">
    <property type="entry name" value="Flg_bb/hook_C_dom"/>
</dbReference>
<dbReference type="PROSITE" id="PS00588">
    <property type="entry name" value="FLAGELLA_BB_ROD"/>
    <property type="match status" value="1"/>
</dbReference>
<dbReference type="InterPro" id="IPR020013">
    <property type="entry name" value="Flagellar_FlgE/F/G"/>
</dbReference>
<dbReference type="EMBL" id="KM886860">
    <property type="protein sequence ID" value="AJA33752.1"/>
    <property type="molecule type" value="Genomic_DNA"/>
</dbReference>
<keyword evidence="6" id="KW-0969">Cilium</keyword>
<feature type="domain" description="Flagellar basal-body/hook protein C-terminal" evidence="4">
    <location>
        <begin position="212"/>
        <end position="255"/>
    </location>
</feature>
<reference evidence="6" key="1">
    <citation type="journal article" date="2014" name="Appl. Environ. Microbiol.">
        <title>Detection and genomic characterization of motility in Lactobacillus curvatus: confirmation of motility in a species outside the Lactobacillus salivarius clade.</title>
        <authorList>
            <person name="Cousin F.J."/>
            <person name="Lynch S.M."/>
            <person name="Harris H.M."/>
            <person name="McCann A."/>
            <person name="Lynch D.B."/>
            <person name="Neville B.A."/>
            <person name="Irisawa T."/>
            <person name="Okada S."/>
            <person name="Endo A."/>
            <person name="O'Toole P.W."/>
        </authorList>
    </citation>
    <scope>NUCLEOTIDE SEQUENCE</scope>
    <source>
        <strain evidence="6">DSM 21051</strain>
    </source>
</reference>
<protein>
    <submittedName>
        <fullName evidence="6">Flagellar basal-body rod protein FlgG</fullName>
    </submittedName>
</protein>
<dbReference type="PANTHER" id="PTHR30435:SF19">
    <property type="entry name" value="FLAGELLAR BASAL-BODY ROD PROTEIN FLGG"/>
    <property type="match status" value="1"/>
</dbReference>
<keyword evidence="6" id="KW-0282">Flagellum</keyword>
<dbReference type="Pfam" id="PF22692">
    <property type="entry name" value="LlgE_F_G_D1"/>
    <property type="match status" value="1"/>
</dbReference>
<keyword evidence="2" id="KW-0975">Bacterial flagellum</keyword>
<feature type="domain" description="Flagellar basal body rod protein N-terminal" evidence="3">
    <location>
        <begin position="10"/>
        <end position="37"/>
    </location>
</feature>
<evidence type="ECO:0000259" key="4">
    <source>
        <dbReference type="Pfam" id="PF06429"/>
    </source>
</evidence>
<organism evidence="6">
    <name type="scientific">Liquorilactobacillus aquaticus</name>
    <dbReference type="NCBI Taxonomy" id="392566"/>
    <lineage>
        <taxon>Bacteria</taxon>
        <taxon>Bacillati</taxon>
        <taxon>Bacillota</taxon>
        <taxon>Bacilli</taxon>
        <taxon>Lactobacillales</taxon>
        <taxon>Lactobacillaceae</taxon>
        <taxon>Liquorilactobacillus</taxon>
    </lineage>
</organism>
<gene>
    <name evidence="6" type="primary">flgG</name>
</gene>
<dbReference type="GO" id="GO:0009425">
    <property type="term" value="C:bacterial-type flagellum basal body"/>
    <property type="evidence" value="ECO:0007669"/>
    <property type="project" value="UniProtKB-SubCell"/>
</dbReference>
<evidence type="ECO:0000256" key="2">
    <source>
        <dbReference type="RuleBase" id="RU362116"/>
    </source>
</evidence>
<evidence type="ECO:0000256" key="1">
    <source>
        <dbReference type="ARBA" id="ARBA00009677"/>
    </source>
</evidence>
<dbReference type="SUPFAM" id="SSF117143">
    <property type="entry name" value="Flagellar hook protein flgE"/>
    <property type="match status" value="1"/>
</dbReference>
<feature type="domain" description="Flagellar hook protein FlgE/F/G-like D1" evidence="5">
    <location>
        <begin position="95"/>
        <end position="161"/>
    </location>
</feature>
<comment type="subcellular location">
    <subcellularLocation>
        <location evidence="2">Bacterial flagellum basal body</location>
    </subcellularLocation>
</comment>
<dbReference type="InterPro" id="IPR037925">
    <property type="entry name" value="FlgE/F/G-like"/>
</dbReference>
<dbReference type="InterPro" id="IPR001444">
    <property type="entry name" value="Flag_bb_rod_N"/>
</dbReference>
<sequence length="259" mass="28206">MNMNSLLSISKSGMNGLQKSMDVVSNNIANVNTVGYKSRDTSFQELLNNQTTAQEVTLSPQAANTALNEGLEVNQENINFAQGSLQNTASPYDMAIEGQGFFGVYDQNNNLLLTRDGDFHRNGNGELVNQQGYRLSIDASVPQNRWPKGNVRIDSNGSINVQDGERTVQVGRIPLYSPNNTNDLQALGNNLYRVTAGAQLNTAFNGGLGSIQQYHLENSTVDLSDSMSNMIITQRAYGLNAKAVQATDDMLSVVNKFSE</sequence>
<keyword evidence="6" id="KW-0966">Cell projection</keyword>
<evidence type="ECO:0000313" key="6">
    <source>
        <dbReference type="EMBL" id="AJA33752.1"/>
    </source>
</evidence>
<evidence type="ECO:0000259" key="5">
    <source>
        <dbReference type="Pfam" id="PF22692"/>
    </source>
</evidence>
<accession>A0A0A7REV4</accession>
<dbReference type="Pfam" id="PF06429">
    <property type="entry name" value="Flg_bbr_C"/>
    <property type="match status" value="1"/>
</dbReference>
<dbReference type="NCBIfam" id="TIGR03506">
    <property type="entry name" value="FlgEFG_subfam"/>
    <property type="match status" value="2"/>
</dbReference>
<dbReference type="Pfam" id="PF00460">
    <property type="entry name" value="Flg_bb_rod"/>
    <property type="match status" value="1"/>
</dbReference>
<evidence type="ECO:0000259" key="3">
    <source>
        <dbReference type="Pfam" id="PF00460"/>
    </source>
</evidence>
<dbReference type="AlphaFoldDB" id="A0A0A7REV4"/>
<name>A0A0A7REV4_9LACO</name>
<dbReference type="GO" id="GO:0071978">
    <property type="term" value="P:bacterial-type flagellum-dependent swarming motility"/>
    <property type="evidence" value="ECO:0007669"/>
    <property type="project" value="TreeGrafter"/>
</dbReference>
<dbReference type="InterPro" id="IPR053967">
    <property type="entry name" value="LlgE_F_G-like_D1"/>
</dbReference>
<proteinExistence type="inferred from homology"/>
<dbReference type="InterPro" id="IPR019776">
    <property type="entry name" value="Flagellar_basal_body_rod_CS"/>
</dbReference>
<comment type="similarity">
    <text evidence="1 2">Belongs to the flagella basal body rod proteins family.</text>
</comment>